<dbReference type="InterPro" id="IPR001287">
    <property type="entry name" value="NO2-reductase_Cu"/>
</dbReference>
<evidence type="ECO:0000256" key="11">
    <source>
        <dbReference type="ARBA" id="ARBA00049340"/>
    </source>
</evidence>
<feature type="binding site" description="type 1 copper site" evidence="12">
    <location>
        <position position="847"/>
    </location>
    <ligand>
        <name>Cu cation</name>
        <dbReference type="ChEBI" id="CHEBI:23378"/>
        <label>1</label>
    </ligand>
</feature>
<evidence type="ECO:0000256" key="4">
    <source>
        <dbReference type="ARBA" id="ARBA00011233"/>
    </source>
</evidence>
<dbReference type="CDD" id="cd11020">
    <property type="entry name" value="CuRO_1_CuNIR"/>
    <property type="match status" value="1"/>
</dbReference>
<evidence type="ECO:0000256" key="14">
    <source>
        <dbReference type="SAM" id="Phobius"/>
    </source>
</evidence>
<dbReference type="GO" id="GO:0005507">
    <property type="term" value="F:copper ion binding"/>
    <property type="evidence" value="ECO:0007669"/>
    <property type="project" value="InterPro"/>
</dbReference>
<reference evidence="17" key="2">
    <citation type="submission" date="2012-02" db="EMBL/GenBank/DDBJ databases">
        <title>Complete genome sequence of Blastococcus saxobsidens strain DD2.</title>
        <authorList>
            <person name="Genoscope."/>
        </authorList>
    </citation>
    <scope>NUCLEOTIDE SEQUENCE [LARGE SCALE GENOMIC DNA]</scope>
    <source>
        <strain evidence="17">DD2</strain>
    </source>
</reference>
<keyword evidence="8" id="KW-0677">Repeat</keyword>
<dbReference type="Gene3D" id="2.60.40.420">
    <property type="entry name" value="Cupredoxins - blue copper proteins"/>
    <property type="match status" value="3"/>
</dbReference>
<feature type="transmembrane region" description="Helical" evidence="14">
    <location>
        <begin position="140"/>
        <end position="161"/>
    </location>
</feature>
<comment type="cofactor">
    <cofactor evidence="1 12">
        <name>Cu(+)</name>
        <dbReference type="ChEBI" id="CHEBI:49552"/>
    </cofactor>
</comment>
<dbReference type="CDD" id="cd00920">
    <property type="entry name" value="Cupredoxin"/>
    <property type="match status" value="1"/>
</dbReference>
<keyword evidence="14" id="KW-0812">Transmembrane</keyword>
<feature type="binding site" description="type 1 copper site" evidence="12">
    <location>
        <position position="659"/>
    </location>
    <ligand>
        <name>Cu cation</name>
        <dbReference type="ChEBI" id="CHEBI:23378"/>
        <label>1</label>
    </ligand>
</feature>
<feature type="binding site" description="type 1 copper site" evidence="12">
    <location>
        <position position="654"/>
    </location>
    <ligand>
        <name>Cu cation</name>
        <dbReference type="ChEBI" id="CHEBI:23378"/>
        <label>1</label>
    </ligand>
</feature>
<keyword evidence="17" id="KW-1185">Reference proteome</keyword>
<organism evidence="16 17">
    <name type="scientific">Blastococcus saxobsidens (strain DD2)</name>
    <dbReference type="NCBI Taxonomy" id="1146883"/>
    <lineage>
        <taxon>Bacteria</taxon>
        <taxon>Bacillati</taxon>
        <taxon>Actinomycetota</taxon>
        <taxon>Actinomycetes</taxon>
        <taxon>Geodermatophilales</taxon>
        <taxon>Geodermatophilaceae</taxon>
        <taxon>Blastococcus</taxon>
    </lineage>
</organism>
<evidence type="ECO:0000259" key="15">
    <source>
        <dbReference type="Pfam" id="PF07732"/>
    </source>
</evidence>
<feature type="transmembrane region" description="Helical" evidence="14">
    <location>
        <begin position="173"/>
        <end position="195"/>
    </location>
</feature>
<dbReference type="KEGG" id="bsd:BLASA_4885"/>
<dbReference type="AlphaFoldDB" id="H6RU62"/>
<accession>H6RU62</accession>
<dbReference type="eggNOG" id="COG2132">
    <property type="taxonomic scope" value="Bacteria"/>
</dbReference>
<dbReference type="Pfam" id="PF07732">
    <property type="entry name" value="Cu-oxidase_3"/>
    <property type="match status" value="1"/>
</dbReference>
<comment type="subunit">
    <text evidence="4">Homotrimer.</text>
</comment>
<feature type="transmembrane region" description="Helical" evidence="14">
    <location>
        <begin position="350"/>
        <end position="372"/>
    </location>
</feature>
<feature type="domain" description="Plastocyanin-like" evidence="15">
    <location>
        <begin position="608"/>
        <end position="716"/>
    </location>
</feature>
<evidence type="ECO:0000256" key="9">
    <source>
        <dbReference type="ARBA" id="ARBA00023002"/>
    </source>
</evidence>
<dbReference type="OrthoDB" id="345021at2"/>
<evidence type="ECO:0000256" key="13">
    <source>
        <dbReference type="SAM" id="MobiDB-lite"/>
    </source>
</evidence>
<dbReference type="EMBL" id="FO117623">
    <property type="protein sequence ID" value="CCG05669.1"/>
    <property type="molecule type" value="Genomic_DNA"/>
</dbReference>
<dbReference type="EC" id="1.7.2.1" evidence="5"/>
<evidence type="ECO:0000313" key="16">
    <source>
        <dbReference type="EMBL" id="CCG05669.1"/>
    </source>
</evidence>
<dbReference type="PRINTS" id="PR00695">
    <property type="entry name" value="CUNO2RDTASE"/>
</dbReference>
<feature type="transmembrane region" description="Helical" evidence="14">
    <location>
        <begin position="109"/>
        <end position="128"/>
    </location>
</feature>
<dbReference type="SUPFAM" id="SSF49503">
    <property type="entry name" value="Cupredoxins"/>
    <property type="match status" value="3"/>
</dbReference>
<dbReference type="Proteomes" id="UP000007517">
    <property type="component" value="Chromosome"/>
</dbReference>
<feature type="transmembrane region" description="Helical" evidence="14">
    <location>
        <begin position="42"/>
        <end position="63"/>
    </location>
</feature>
<reference evidence="16 17" key="1">
    <citation type="journal article" date="2012" name="J. Bacteriol.">
        <title>Genome Sequence of Blastococcus saxobsidens DD2, a Stone-Inhabiting Bacterium.</title>
        <authorList>
            <person name="Chouaia B."/>
            <person name="Crotti E."/>
            <person name="Brusetti L."/>
            <person name="Daffonchio D."/>
            <person name="Essoussi I."/>
            <person name="Nouioui I."/>
            <person name="Sbissi I."/>
            <person name="Ghodhbane-Gtari F."/>
            <person name="Gtari M."/>
            <person name="Vacherie B."/>
            <person name="Barbe V."/>
            <person name="Medigue C."/>
            <person name="Gury J."/>
            <person name="Pujic P."/>
            <person name="Normand P."/>
        </authorList>
    </citation>
    <scope>NUCLEOTIDE SEQUENCE [LARGE SCALE GENOMIC DNA]</scope>
    <source>
        <strain evidence="16 17">DD2</strain>
    </source>
</reference>
<keyword evidence="7 12" id="KW-0479">Metal-binding</keyword>
<dbReference type="InterPro" id="IPR011707">
    <property type="entry name" value="Cu-oxidase-like_N"/>
</dbReference>
<gene>
    <name evidence="16" type="primary">aniA</name>
    <name evidence="16" type="ordered locus">BLASA_4885</name>
</gene>
<feature type="binding site" description="type 1 copper site" evidence="12">
    <location>
        <position position="693"/>
    </location>
    <ligand>
        <name>Cu cation</name>
        <dbReference type="ChEBI" id="CHEBI:23378"/>
        <label>1</label>
    </ligand>
</feature>
<evidence type="ECO:0000256" key="10">
    <source>
        <dbReference type="ARBA" id="ARBA00023008"/>
    </source>
</evidence>
<proteinExistence type="inferred from homology"/>
<dbReference type="RefSeq" id="WP_014378535.1">
    <property type="nucleotide sequence ID" value="NC_016943.1"/>
</dbReference>
<dbReference type="InterPro" id="IPR045087">
    <property type="entry name" value="Cu-oxidase_fam"/>
</dbReference>
<evidence type="ECO:0000256" key="12">
    <source>
        <dbReference type="PIRSR" id="PIRSR601287-1"/>
    </source>
</evidence>
<dbReference type="CDD" id="cd04208">
    <property type="entry name" value="CuRO_2_CuNIR"/>
    <property type="match status" value="1"/>
</dbReference>
<dbReference type="PANTHER" id="PTHR11709">
    <property type="entry name" value="MULTI-COPPER OXIDASE"/>
    <property type="match status" value="1"/>
</dbReference>
<comment type="similarity">
    <text evidence="3">Belongs to the multicopper oxidase family.</text>
</comment>
<feature type="transmembrane region" description="Helical" evidence="14">
    <location>
        <begin position="306"/>
        <end position="329"/>
    </location>
</feature>
<feature type="transmembrane region" description="Helical" evidence="14">
    <location>
        <begin position="215"/>
        <end position="232"/>
    </location>
</feature>
<name>H6RU62_BLASD</name>
<feature type="transmembrane region" description="Helical" evidence="14">
    <location>
        <begin position="270"/>
        <end position="294"/>
    </location>
</feature>
<evidence type="ECO:0000256" key="5">
    <source>
        <dbReference type="ARBA" id="ARBA00011882"/>
    </source>
</evidence>
<evidence type="ECO:0000256" key="1">
    <source>
        <dbReference type="ARBA" id="ARBA00001960"/>
    </source>
</evidence>
<evidence type="ECO:0000256" key="7">
    <source>
        <dbReference type="ARBA" id="ARBA00022723"/>
    </source>
</evidence>
<protein>
    <recommendedName>
        <fullName evidence="6">Copper-containing nitrite reductase</fullName>
        <ecNumber evidence="5">1.7.2.1</ecNumber>
    </recommendedName>
</protein>
<feature type="binding site" description="type 1 copper site" evidence="12">
    <location>
        <position position="707"/>
    </location>
    <ligand>
        <name>Cu cation</name>
        <dbReference type="ChEBI" id="CHEBI:23378"/>
        <label>1</label>
    </ligand>
</feature>
<evidence type="ECO:0000313" key="17">
    <source>
        <dbReference type="Proteomes" id="UP000007517"/>
    </source>
</evidence>
<keyword evidence="14" id="KW-1133">Transmembrane helix</keyword>
<keyword evidence="9 16" id="KW-0560">Oxidoreductase</keyword>
<evidence type="ECO:0000256" key="6">
    <source>
        <dbReference type="ARBA" id="ARBA00017290"/>
    </source>
</evidence>
<dbReference type="GO" id="GO:0050421">
    <property type="term" value="F:nitrite reductase (NO-forming) activity"/>
    <property type="evidence" value="ECO:0007669"/>
    <property type="project" value="UniProtKB-EC"/>
</dbReference>
<feature type="binding site" description="type 1 copper site" evidence="12">
    <location>
        <position position="694"/>
    </location>
    <ligand>
        <name>Cu cation</name>
        <dbReference type="ChEBI" id="CHEBI:23378"/>
        <label>1</label>
    </ligand>
</feature>
<feature type="transmembrane region" description="Helical" evidence="14">
    <location>
        <begin position="12"/>
        <end position="36"/>
    </location>
</feature>
<comment type="cofactor">
    <cofactor evidence="2 12">
        <name>Cu(2+)</name>
        <dbReference type="ChEBI" id="CHEBI:29036"/>
    </cofactor>
</comment>
<feature type="transmembrane region" description="Helical" evidence="14">
    <location>
        <begin position="238"/>
        <end position="258"/>
    </location>
</feature>
<feature type="region of interest" description="Disordered" evidence="13">
    <location>
        <begin position="553"/>
        <end position="582"/>
    </location>
</feature>
<keyword evidence="14" id="KW-0472">Membrane</keyword>
<dbReference type="eggNOG" id="COG4454">
    <property type="taxonomic scope" value="Bacteria"/>
</dbReference>
<dbReference type="HOGENOM" id="CLU_012480_0_0_11"/>
<keyword evidence="10 12" id="KW-0186">Copper</keyword>
<feature type="transmembrane region" description="Helical" evidence="14">
    <location>
        <begin position="378"/>
        <end position="399"/>
    </location>
</feature>
<feature type="transmembrane region" description="Helical" evidence="14">
    <location>
        <begin position="84"/>
        <end position="103"/>
    </location>
</feature>
<evidence type="ECO:0000256" key="3">
    <source>
        <dbReference type="ARBA" id="ARBA00010609"/>
    </source>
</evidence>
<dbReference type="STRING" id="1146883.BLASA_4885"/>
<dbReference type="InterPro" id="IPR008972">
    <property type="entry name" value="Cupredoxin"/>
</dbReference>
<sequence>MTRQASRSRAFWPLRDLPVVVWLVATVVAALVHPFVPAPRWLLIHLVLLGAVSHAILVWSRHFADALLHTAPRDGDRRVQSMRLLLLNGGVLLVLTGVAGGIWPLTVAGAGGVAGAVGWHGAALVGQLRRALPGRFRSTVRYYVAATCFLPTGALLGTLLARGLGDLHERATLAHAVINLLGWMGLTVVGTLVTLWPTMLRTRIADTAERTARRALPVLALAVVVAATGALLGSRPVAAVGLAGYVAGLSMVARVLVVTARSRPPSSYPAWSVAAGLLWLAGCLTAAAVGVGTAGSWAQAGDRFGWLTPFLAAGFGTQVLLGALSYLVPVALGGGAGPVRAANAALDRGGAFRIVVVNAGLLVCALPVPSIVRVACSLLVLAGLATFVPLLFLAIRAARLARRAPAAEPSPAPSPAPGRVPGLAVAGLAAVLLAAAAGVAADPAALGVATAATPGDVAATGRTTTVQVRAEGMRFVPDVIDVPAGDRLVVVLTNAGDQPHDLVLANGARTDRIDPGERAELDAGVIGGDLDGWCSLVGHRQMGMELQVRVVGGSTAGHDPHRAGEDDGPSAALDIDPAAEPDPGFEPFDAALPPASDQRTHRITLPVTDVEREVAPGVTQTLWTFGGTAPGPTLRGRVGDVFEITLVNDGSIGHSIDFHAGALAPDGPMRTIPPGESLTYRFTATRSGIWLYHCATMPMSLHVANGMFGAVVIDPPDLAPVDREYLLVQSEFYLGPQGGVADPERIAAGAPDLVVFNGYARQYDAAPLAARAGERVRIWVLAAGPNRGSSFHVVGGQFDTVYREGAYDLRPGPGGTGGSQALGLTPAQGGFVELTFPEAGTYPFVTHAMADAERGAHGLVRVTP</sequence>
<feature type="binding site" description="type 1 copper site" evidence="12">
    <location>
        <position position="702"/>
    </location>
    <ligand>
        <name>Cu cation</name>
        <dbReference type="ChEBI" id="CHEBI:23378"/>
        <label>1</label>
    </ligand>
</feature>
<comment type="catalytic activity">
    <reaction evidence="11">
        <text>nitric oxide + Fe(III)-[cytochrome c] + H2O = Fe(II)-[cytochrome c] + nitrite + 2 H(+)</text>
        <dbReference type="Rhea" id="RHEA:15233"/>
        <dbReference type="Rhea" id="RHEA-COMP:10350"/>
        <dbReference type="Rhea" id="RHEA-COMP:14399"/>
        <dbReference type="ChEBI" id="CHEBI:15377"/>
        <dbReference type="ChEBI" id="CHEBI:15378"/>
        <dbReference type="ChEBI" id="CHEBI:16301"/>
        <dbReference type="ChEBI" id="CHEBI:16480"/>
        <dbReference type="ChEBI" id="CHEBI:29033"/>
        <dbReference type="ChEBI" id="CHEBI:29034"/>
        <dbReference type="EC" id="1.7.2.1"/>
    </reaction>
</comment>
<feature type="transmembrane region" description="Helical" evidence="14">
    <location>
        <begin position="420"/>
        <end position="441"/>
    </location>
</feature>
<evidence type="ECO:0000256" key="2">
    <source>
        <dbReference type="ARBA" id="ARBA00001973"/>
    </source>
</evidence>
<dbReference type="PANTHER" id="PTHR11709:SF394">
    <property type="entry name" value="FI03373P-RELATED"/>
    <property type="match status" value="1"/>
</dbReference>
<evidence type="ECO:0000256" key="8">
    <source>
        <dbReference type="ARBA" id="ARBA00022737"/>
    </source>
</evidence>